<dbReference type="PANTHER" id="PTHR30532:SF1">
    <property type="entry name" value="IRON(3+)-HYDROXAMATE-BINDING PROTEIN FHUD"/>
    <property type="match status" value="1"/>
</dbReference>
<protein>
    <submittedName>
        <fullName evidence="7">Ferrichrome ABC transporter substrate-binding protein</fullName>
    </submittedName>
</protein>
<dbReference type="OrthoDB" id="2417096at2"/>
<dbReference type="STRING" id="1308866.J416_01784"/>
<dbReference type="Gene3D" id="3.40.50.1980">
    <property type="entry name" value="Nitrogenase molybdenum iron protein domain"/>
    <property type="match status" value="2"/>
</dbReference>
<dbReference type="InterPro" id="IPR002491">
    <property type="entry name" value="ABC_transptr_periplasmic_BD"/>
</dbReference>
<dbReference type="PATRIC" id="fig|1308866.3.peg.363"/>
<proteinExistence type="inferred from homology"/>
<dbReference type="PANTHER" id="PTHR30532">
    <property type="entry name" value="IRON III DICITRATE-BINDING PERIPLASMIC PROTEIN"/>
    <property type="match status" value="1"/>
</dbReference>
<comment type="subcellular location">
    <subcellularLocation>
        <location evidence="1">Cell membrane</location>
        <topology evidence="1">Lipid-anchor</topology>
    </subcellularLocation>
</comment>
<feature type="signal peptide" evidence="5">
    <location>
        <begin position="1"/>
        <end position="18"/>
    </location>
</feature>
<dbReference type="GO" id="GO:0005886">
    <property type="term" value="C:plasma membrane"/>
    <property type="evidence" value="ECO:0007669"/>
    <property type="project" value="UniProtKB-SubCell"/>
</dbReference>
<evidence type="ECO:0000259" key="6">
    <source>
        <dbReference type="PROSITE" id="PS50983"/>
    </source>
</evidence>
<evidence type="ECO:0000256" key="4">
    <source>
        <dbReference type="ARBA" id="ARBA00022729"/>
    </source>
</evidence>
<keyword evidence="4 5" id="KW-0732">Signal</keyword>
<dbReference type="AlphaFoldDB" id="N4WV09"/>
<dbReference type="PROSITE" id="PS50983">
    <property type="entry name" value="FE_B12_PBP"/>
    <property type="match status" value="1"/>
</dbReference>
<feature type="domain" description="Fe/B12 periplasmic-binding" evidence="6">
    <location>
        <begin position="55"/>
        <end position="315"/>
    </location>
</feature>
<keyword evidence="8" id="KW-1185">Reference proteome</keyword>
<dbReference type="GO" id="GO:1901678">
    <property type="term" value="P:iron coordination entity transport"/>
    <property type="evidence" value="ECO:0007669"/>
    <property type="project" value="UniProtKB-ARBA"/>
</dbReference>
<feature type="chain" id="PRO_5039043436" evidence="5">
    <location>
        <begin position="19"/>
        <end position="315"/>
    </location>
</feature>
<dbReference type="SUPFAM" id="SSF53807">
    <property type="entry name" value="Helical backbone' metal receptor"/>
    <property type="match status" value="1"/>
</dbReference>
<sequence>MKKYIVLLAMGFVLFLTACGNNNGQEETDGEGESTNTSDPIIVSGQNGVELDAVPERVIAPYMEDTLVALGVKPVAQWAIGDTVQNYLQDDLEGVEKIEWDLPPESVLSHDPDLIILSALDSMAGQLEDYENIAPTYVFEPSVHADLREQVLTVGKLLDKEDEAEERLAAYDEHVTQAKETLSDEVADETVAMIWVSGDQYFMFEEDRHAAKVLYQDVGLTPSDVTKELGEAGENWDPISLEKLSELQADHLFLLGKEDAAGMETLENSSIYQNLPAVQNEQVYHIEDQSNWTNKGIIAYEQTLDEVVDVFTDES</sequence>
<evidence type="ECO:0000256" key="2">
    <source>
        <dbReference type="ARBA" id="ARBA00008814"/>
    </source>
</evidence>
<dbReference type="GO" id="GO:0030288">
    <property type="term" value="C:outer membrane-bounded periplasmic space"/>
    <property type="evidence" value="ECO:0007669"/>
    <property type="project" value="TreeGrafter"/>
</dbReference>
<reference evidence="7 8" key="1">
    <citation type="submission" date="2013-03" db="EMBL/GenBank/DDBJ databases">
        <title>Draft genome sequence of Gracibacillus halophilus YIM-C55.5, a moderately halophilic and thermophilic organism from the Xiaochaidamu salt lake.</title>
        <authorList>
            <person name="Sugumar T."/>
            <person name="Polireddy D.R."/>
            <person name="Antony A."/>
            <person name="Madhava Y.R."/>
            <person name="Sivakumar N."/>
        </authorList>
    </citation>
    <scope>NUCLEOTIDE SEQUENCE [LARGE SCALE GENOMIC DNA]</scope>
    <source>
        <strain evidence="7 8">YIM-C55.5</strain>
    </source>
</reference>
<organism evidence="7 8">
    <name type="scientific">Gracilibacillus halophilus YIM-C55.5</name>
    <dbReference type="NCBI Taxonomy" id="1308866"/>
    <lineage>
        <taxon>Bacteria</taxon>
        <taxon>Bacillati</taxon>
        <taxon>Bacillota</taxon>
        <taxon>Bacilli</taxon>
        <taxon>Bacillales</taxon>
        <taxon>Bacillaceae</taxon>
        <taxon>Gracilibacillus</taxon>
    </lineage>
</organism>
<dbReference type="InterPro" id="IPR051313">
    <property type="entry name" value="Bact_iron-sidero_bind"/>
</dbReference>
<dbReference type="PROSITE" id="PS51257">
    <property type="entry name" value="PROKAR_LIPOPROTEIN"/>
    <property type="match status" value="1"/>
</dbReference>
<evidence type="ECO:0000256" key="3">
    <source>
        <dbReference type="ARBA" id="ARBA00022448"/>
    </source>
</evidence>
<name>N4WV09_9BACI</name>
<evidence type="ECO:0000256" key="1">
    <source>
        <dbReference type="ARBA" id="ARBA00004193"/>
    </source>
</evidence>
<dbReference type="EMBL" id="APML01000005">
    <property type="protein sequence ID" value="ENH98185.1"/>
    <property type="molecule type" value="Genomic_DNA"/>
</dbReference>
<accession>N4WV09</accession>
<dbReference type="Proteomes" id="UP000012283">
    <property type="component" value="Unassembled WGS sequence"/>
</dbReference>
<evidence type="ECO:0000313" key="7">
    <source>
        <dbReference type="EMBL" id="ENH98185.1"/>
    </source>
</evidence>
<comment type="caution">
    <text evidence="7">The sequence shown here is derived from an EMBL/GenBank/DDBJ whole genome shotgun (WGS) entry which is preliminary data.</text>
</comment>
<evidence type="ECO:0000256" key="5">
    <source>
        <dbReference type="SAM" id="SignalP"/>
    </source>
</evidence>
<dbReference type="RefSeq" id="WP_003463442.1">
    <property type="nucleotide sequence ID" value="NZ_APML01000005.1"/>
</dbReference>
<dbReference type="eggNOG" id="COG0614">
    <property type="taxonomic scope" value="Bacteria"/>
</dbReference>
<comment type="similarity">
    <text evidence="2">Belongs to the bacterial solute-binding protein 8 family.</text>
</comment>
<keyword evidence="3" id="KW-0813">Transport</keyword>
<gene>
    <name evidence="7" type="ORF">J416_01784</name>
</gene>
<dbReference type="Pfam" id="PF01497">
    <property type="entry name" value="Peripla_BP_2"/>
    <property type="match status" value="1"/>
</dbReference>
<evidence type="ECO:0000313" key="8">
    <source>
        <dbReference type="Proteomes" id="UP000012283"/>
    </source>
</evidence>